<dbReference type="Gene3D" id="2.40.100.10">
    <property type="entry name" value="Cyclophilin-like"/>
    <property type="match status" value="1"/>
</dbReference>
<feature type="domain" description="PPIase cyclophilin-type" evidence="6">
    <location>
        <begin position="1"/>
        <end position="162"/>
    </location>
</feature>
<dbReference type="PATRIC" id="fig|452.5.peg.1289"/>
<dbReference type="PROSITE" id="PS00170">
    <property type="entry name" value="CSA_PPIASE_1"/>
    <property type="match status" value="1"/>
</dbReference>
<dbReference type="InterPro" id="IPR002130">
    <property type="entry name" value="Cyclophilin-type_PPIase_dom"/>
</dbReference>
<gene>
    <name evidence="7" type="primary">ppiB</name>
    <name evidence="7" type="ORF">Lspi_1163</name>
</gene>
<keyword evidence="3 5" id="KW-0697">Rotamase</keyword>
<dbReference type="AlphaFoldDB" id="A0A0W0Z5E6"/>
<proteinExistence type="inferred from homology"/>
<dbReference type="PIRSF" id="PIRSF001467">
    <property type="entry name" value="Peptidylpro_ismrse"/>
    <property type="match status" value="1"/>
</dbReference>
<comment type="catalytic activity">
    <reaction evidence="5">
        <text>[protein]-peptidylproline (omega=180) = [protein]-peptidylproline (omega=0)</text>
        <dbReference type="Rhea" id="RHEA:16237"/>
        <dbReference type="Rhea" id="RHEA-COMP:10747"/>
        <dbReference type="Rhea" id="RHEA-COMP:10748"/>
        <dbReference type="ChEBI" id="CHEBI:83833"/>
        <dbReference type="ChEBI" id="CHEBI:83834"/>
        <dbReference type="EC" id="5.2.1.8"/>
    </reaction>
</comment>
<evidence type="ECO:0000256" key="3">
    <source>
        <dbReference type="ARBA" id="ARBA00023110"/>
    </source>
</evidence>
<reference evidence="7 8" key="1">
    <citation type="submission" date="2015-11" db="EMBL/GenBank/DDBJ databases">
        <title>Genomic analysis of 38 Legionella species identifies large and diverse effector repertoires.</title>
        <authorList>
            <person name="Burstein D."/>
            <person name="Amaro F."/>
            <person name="Zusman T."/>
            <person name="Lifshitz Z."/>
            <person name="Cohen O."/>
            <person name="Gilbert J.A."/>
            <person name="Pupko T."/>
            <person name="Shuman H.A."/>
            <person name="Segal G."/>
        </authorList>
    </citation>
    <scope>NUCLEOTIDE SEQUENCE [LARGE SCALE GENOMIC DNA]</scope>
    <source>
        <strain evidence="7 8">Mt.St.Helens-9</strain>
    </source>
</reference>
<sequence length="165" mass="18249">MIVITTSRGDIHVQLDTENTPATSENFLDYVRSGFYNGTIFHRVIDKFMIQGGGLTSDLDQKKTNAPVQNEAKSAKPNKRGTIAMARTMDPHSATAQFFINVADNAFLNFTGEHPQGYGYCVFGEVVEGMDVVDAIVKVKTGERMGHADVPLEDIIIHEIRETDE</sequence>
<dbReference type="GO" id="GO:0003755">
    <property type="term" value="F:peptidyl-prolyl cis-trans isomerase activity"/>
    <property type="evidence" value="ECO:0007669"/>
    <property type="project" value="UniProtKB-UniRule"/>
</dbReference>
<dbReference type="InterPro" id="IPR020892">
    <property type="entry name" value="Cyclophilin-type_PPIase_CS"/>
</dbReference>
<protein>
    <recommendedName>
        <fullName evidence="5">Peptidyl-prolyl cis-trans isomerase</fullName>
        <shortName evidence="5">PPIase</shortName>
        <ecNumber evidence="5">5.2.1.8</ecNumber>
    </recommendedName>
</protein>
<dbReference type="CDD" id="cd01920">
    <property type="entry name" value="cyclophilin_EcCYP_like"/>
    <property type="match status" value="1"/>
</dbReference>
<keyword evidence="4 5" id="KW-0413">Isomerase</keyword>
<dbReference type="Pfam" id="PF00160">
    <property type="entry name" value="Pro_isomerase"/>
    <property type="match status" value="1"/>
</dbReference>
<dbReference type="EC" id="5.2.1.8" evidence="5"/>
<dbReference type="EMBL" id="LNYX01000013">
    <property type="protein sequence ID" value="KTD64356.1"/>
    <property type="molecule type" value="Genomic_DNA"/>
</dbReference>
<dbReference type="SUPFAM" id="SSF50891">
    <property type="entry name" value="Cyclophilin-like"/>
    <property type="match status" value="1"/>
</dbReference>
<dbReference type="InterPro" id="IPR044665">
    <property type="entry name" value="E_coli_cyclophilin_A-like"/>
</dbReference>
<evidence type="ECO:0000313" key="8">
    <source>
        <dbReference type="Proteomes" id="UP000054877"/>
    </source>
</evidence>
<dbReference type="InterPro" id="IPR024936">
    <property type="entry name" value="Cyclophilin-type_PPIase"/>
</dbReference>
<evidence type="ECO:0000259" key="6">
    <source>
        <dbReference type="PROSITE" id="PS50072"/>
    </source>
</evidence>
<comment type="similarity">
    <text evidence="2 5">Belongs to the cyclophilin-type PPIase family.</text>
</comment>
<dbReference type="OrthoDB" id="9807797at2"/>
<evidence type="ECO:0000256" key="2">
    <source>
        <dbReference type="ARBA" id="ARBA00007365"/>
    </source>
</evidence>
<accession>A0A0W0Z5E6</accession>
<organism evidence="7 8">
    <name type="scientific">Legionella spiritensis</name>
    <dbReference type="NCBI Taxonomy" id="452"/>
    <lineage>
        <taxon>Bacteria</taxon>
        <taxon>Pseudomonadati</taxon>
        <taxon>Pseudomonadota</taxon>
        <taxon>Gammaproteobacteria</taxon>
        <taxon>Legionellales</taxon>
        <taxon>Legionellaceae</taxon>
        <taxon>Legionella</taxon>
    </lineage>
</organism>
<dbReference type="PANTHER" id="PTHR43246">
    <property type="entry name" value="PEPTIDYL-PROLYL CIS-TRANS ISOMERASE CYP38, CHLOROPLASTIC"/>
    <property type="match status" value="1"/>
</dbReference>
<dbReference type="PROSITE" id="PS50072">
    <property type="entry name" value="CSA_PPIASE_2"/>
    <property type="match status" value="1"/>
</dbReference>
<dbReference type="InterPro" id="IPR029000">
    <property type="entry name" value="Cyclophilin-like_dom_sf"/>
</dbReference>
<evidence type="ECO:0000313" key="7">
    <source>
        <dbReference type="EMBL" id="KTD64356.1"/>
    </source>
</evidence>
<evidence type="ECO:0000256" key="5">
    <source>
        <dbReference type="RuleBase" id="RU363019"/>
    </source>
</evidence>
<evidence type="ECO:0000256" key="1">
    <source>
        <dbReference type="ARBA" id="ARBA00002388"/>
    </source>
</evidence>
<comment type="caution">
    <text evidence="7">The sequence shown here is derived from an EMBL/GenBank/DDBJ whole genome shotgun (WGS) entry which is preliminary data.</text>
</comment>
<dbReference type="GO" id="GO:0006457">
    <property type="term" value="P:protein folding"/>
    <property type="evidence" value="ECO:0007669"/>
    <property type="project" value="InterPro"/>
</dbReference>
<dbReference type="PRINTS" id="PR00153">
    <property type="entry name" value="CSAPPISMRASE"/>
</dbReference>
<comment type="function">
    <text evidence="1 5">PPIases accelerate the folding of proteins. It catalyzes the cis-trans isomerization of proline imidic peptide bonds in oligopeptides.</text>
</comment>
<dbReference type="STRING" id="452.Lspi_1163"/>
<dbReference type="Proteomes" id="UP000054877">
    <property type="component" value="Unassembled WGS sequence"/>
</dbReference>
<keyword evidence="8" id="KW-1185">Reference proteome</keyword>
<dbReference type="RefSeq" id="WP_058483100.1">
    <property type="nucleotide sequence ID" value="NZ_CAAAII010000005.1"/>
</dbReference>
<name>A0A0W0Z5E6_LEGSP</name>
<evidence type="ECO:0000256" key="4">
    <source>
        <dbReference type="ARBA" id="ARBA00023235"/>
    </source>
</evidence>